<comment type="caution">
    <text evidence="2">The sequence shown here is derived from an EMBL/GenBank/DDBJ whole genome shotgun (WGS) entry which is preliminary data.</text>
</comment>
<dbReference type="GO" id="GO:0016740">
    <property type="term" value="F:transferase activity"/>
    <property type="evidence" value="ECO:0007669"/>
    <property type="project" value="UniProtKB-KW"/>
</dbReference>
<evidence type="ECO:0000313" key="3">
    <source>
        <dbReference type="Proteomes" id="UP000282759"/>
    </source>
</evidence>
<evidence type="ECO:0000313" key="2">
    <source>
        <dbReference type="EMBL" id="RVT99757.1"/>
    </source>
</evidence>
<keyword evidence="2" id="KW-0808">Transferase</keyword>
<gene>
    <name evidence="2" type="ORF">EOD41_15035</name>
</gene>
<dbReference type="EMBL" id="SACK01000007">
    <property type="protein sequence ID" value="RVT99757.1"/>
    <property type="molecule type" value="Genomic_DNA"/>
</dbReference>
<organism evidence="2 3">
    <name type="scientific">Mucilaginibacter limnophilus</name>
    <dbReference type="NCBI Taxonomy" id="1932778"/>
    <lineage>
        <taxon>Bacteria</taxon>
        <taxon>Pseudomonadati</taxon>
        <taxon>Bacteroidota</taxon>
        <taxon>Sphingobacteriia</taxon>
        <taxon>Sphingobacteriales</taxon>
        <taxon>Sphingobacteriaceae</taxon>
        <taxon>Mucilaginibacter</taxon>
    </lineage>
</organism>
<protein>
    <submittedName>
        <fullName evidence="2">Polysaccharide pyruvyl transferase family protein</fullName>
    </submittedName>
</protein>
<evidence type="ECO:0000259" key="1">
    <source>
        <dbReference type="Pfam" id="PF04230"/>
    </source>
</evidence>
<dbReference type="OrthoDB" id="9799278at2"/>
<name>A0A437MQ44_9SPHI</name>
<feature type="domain" description="Polysaccharide pyruvyl transferase" evidence="1">
    <location>
        <begin position="14"/>
        <end position="317"/>
    </location>
</feature>
<reference evidence="2 3" key="1">
    <citation type="submission" date="2019-01" db="EMBL/GenBank/DDBJ databases">
        <authorList>
            <person name="Chen W.-M."/>
        </authorList>
    </citation>
    <scope>NUCLEOTIDE SEQUENCE [LARGE SCALE GENOMIC DNA]</scope>
    <source>
        <strain evidence="2 3">YBJ-36</strain>
    </source>
</reference>
<dbReference type="InterPro" id="IPR007345">
    <property type="entry name" value="Polysacch_pyruvyl_Trfase"/>
</dbReference>
<dbReference type="RefSeq" id="WP_127706380.1">
    <property type="nucleotide sequence ID" value="NZ_SACK01000007.1"/>
</dbReference>
<keyword evidence="3" id="KW-1185">Reference proteome</keyword>
<dbReference type="Pfam" id="PF04230">
    <property type="entry name" value="PS_pyruv_trans"/>
    <property type="match status" value="1"/>
</dbReference>
<accession>A0A437MQ44</accession>
<proteinExistence type="predicted"/>
<sequence length="380" mass="44013">MKKIGIITILNVNNYGAELQAFALHHKLKLLGYENEVINYLYYKNPEHRSEIKSLPLFKRSVYSKLKEFALKWLDRYSALSNPRIAKVRKRRFSDFHSKYTCMSQTYRSYSELYNAKHPYDIFIVGSDQVWNPNNHTSIEPYYLTFAPKNAKKISYASSFGVGSIDKAYHETYATLLNNLDFISTRESDGVKIIKDISGKDAVHVLDPTLLLSRQEWTEVLEPFESSEPYILLFVFKDSPYVKELALHLKRQTGFKIIRVCKNEMRVEPDSEILNIRDMGPREFLGLYQNAAIVITTSFHGTIFSLIFEKPFYTITPGSKNNNSRQQSLLSMVGLNDRLIEEGRPFVELPDLVIDYVNVKKILEQKRTASLAYLEEAINK</sequence>
<dbReference type="Proteomes" id="UP000282759">
    <property type="component" value="Unassembled WGS sequence"/>
</dbReference>
<dbReference type="AlphaFoldDB" id="A0A437MQ44"/>